<reference evidence="2" key="1">
    <citation type="journal article" date="2019" name="Int. J. Syst. Evol. Microbiol.">
        <title>The Global Catalogue of Microorganisms (GCM) 10K type strain sequencing project: providing services to taxonomists for standard genome sequencing and annotation.</title>
        <authorList>
            <consortium name="The Broad Institute Genomics Platform"/>
            <consortium name="The Broad Institute Genome Sequencing Center for Infectious Disease"/>
            <person name="Wu L."/>
            <person name="Ma J."/>
        </authorList>
    </citation>
    <scope>NUCLEOTIDE SEQUENCE [LARGE SCALE GENOMIC DNA]</scope>
    <source>
        <strain evidence="2">JCM 32304</strain>
    </source>
</reference>
<accession>A0ABQ2QAR2</accession>
<dbReference type="EMBL" id="BMQV01000038">
    <property type="protein sequence ID" value="GGP62983.1"/>
    <property type="molecule type" value="Genomic_DNA"/>
</dbReference>
<comment type="caution">
    <text evidence="1">The sequence shown here is derived from an EMBL/GenBank/DDBJ whole genome shotgun (WGS) entry which is preliminary data.</text>
</comment>
<dbReference type="RefSeq" id="WP_188921988.1">
    <property type="nucleotide sequence ID" value="NZ_BMQV01000038.1"/>
</dbReference>
<gene>
    <name evidence="1" type="ORF">GCM10009409_30830</name>
</gene>
<proteinExistence type="predicted"/>
<organism evidence="1 2">
    <name type="scientific">Shewanella saliphila</name>
    <dbReference type="NCBI Taxonomy" id="2282698"/>
    <lineage>
        <taxon>Bacteria</taxon>
        <taxon>Pseudomonadati</taxon>
        <taxon>Pseudomonadota</taxon>
        <taxon>Gammaproteobacteria</taxon>
        <taxon>Alteromonadales</taxon>
        <taxon>Shewanellaceae</taxon>
        <taxon>Shewanella</taxon>
    </lineage>
</organism>
<keyword evidence="2" id="KW-1185">Reference proteome</keyword>
<sequence>MDKFVETLNYLERNDNLSSIDESSTEIRVEIFKELYENGLVNAIDCCSKTGLSYLEPRINMSGRQWLIEQTTSKTIQHSVSSEDIIDLKPNFMGLGINFNALFRRFRRK</sequence>
<evidence type="ECO:0000313" key="1">
    <source>
        <dbReference type="EMBL" id="GGP62983.1"/>
    </source>
</evidence>
<protein>
    <submittedName>
        <fullName evidence="1">Uncharacterized protein</fullName>
    </submittedName>
</protein>
<evidence type="ECO:0000313" key="2">
    <source>
        <dbReference type="Proteomes" id="UP000654367"/>
    </source>
</evidence>
<dbReference type="Proteomes" id="UP000654367">
    <property type="component" value="Unassembled WGS sequence"/>
</dbReference>
<name>A0ABQ2QAR2_9GAMM</name>